<accession>A0A844AQ07</accession>
<reference evidence="2 3" key="1">
    <citation type="submission" date="2019-11" db="EMBL/GenBank/DDBJ databases">
        <title>Caenimonas koreensis gen. nov., sp. nov., isolated from activated sludge.</title>
        <authorList>
            <person name="Seung H.R."/>
        </authorList>
    </citation>
    <scope>NUCLEOTIDE SEQUENCE [LARGE SCALE GENOMIC DNA]</scope>
    <source>
        <strain evidence="2 3">EMB320</strain>
    </source>
</reference>
<dbReference type="InterPro" id="IPR036770">
    <property type="entry name" value="Ankyrin_rpt-contain_sf"/>
</dbReference>
<dbReference type="EMBL" id="WJBU01000002">
    <property type="protein sequence ID" value="MRD46215.1"/>
    <property type="molecule type" value="Genomic_DNA"/>
</dbReference>
<feature type="compositionally biased region" description="Acidic residues" evidence="1">
    <location>
        <begin position="147"/>
        <end position="158"/>
    </location>
</feature>
<dbReference type="OrthoDB" id="5639026at2"/>
<organism evidence="2 3">
    <name type="scientific">Caenimonas koreensis DSM 17982</name>
    <dbReference type="NCBI Taxonomy" id="1121255"/>
    <lineage>
        <taxon>Bacteria</taxon>
        <taxon>Pseudomonadati</taxon>
        <taxon>Pseudomonadota</taxon>
        <taxon>Betaproteobacteria</taxon>
        <taxon>Burkholderiales</taxon>
        <taxon>Comamonadaceae</taxon>
        <taxon>Caenimonas</taxon>
    </lineage>
</organism>
<comment type="caution">
    <text evidence="2">The sequence shown here is derived from an EMBL/GenBank/DDBJ whole genome shotgun (WGS) entry which is preliminary data.</text>
</comment>
<evidence type="ECO:0000256" key="1">
    <source>
        <dbReference type="SAM" id="MobiDB-lite"/>
    </source>
</evidence>
<sequence length="549" mass="56515">MNPASSVQQSKPASYPFNASGIAGAQLGASVSIDAQKRFVASINRAIGDDTALKEEDPSNGLTHQELTALRRERDRLAPLCTDDAGALALAVDLSAPVRRVLTDALCGVGLTVVDHQASQQPRVSFHLHATQMKRPPPDDGVVGPANDDEDDDEDNDDREVVGPDVAGAPAQAEGARRVGPGRDVKTDLADALAAGDAAGVTAVLDKLVRAGLCPQRIAEIVTGEDDSPGHVGLCLALLNGHAATVTAFLEGLKEAGLSPHQVAAIAAGQEGPENTPCLSGALGNGHAAAITALMDGLTGAGLSAQQVAQIAAAKIHGQHSTLVIALKSGHAAAVTAFVEGLKRAGLGPQQIAEIVTAKSSDALPGLASALREGHARAVTAFLEALTKAGLRPQQIADIVTAKFHDGHTGLHWALFNEHAAAVTAFMDGLAGAGLSGQQVANIVAEKDSRGCPGLFYALFGGRAAAVTELMTGLERAGLGPQQVAQIVEGVCLPRKLAPRADKKPAIADALEAYQRGLNRLQRRNLLSREYVAPITASLDRLIAGLRKA</sequence>
<proteinExistence type="predicted"/>
<protein>
    <recommendedName>
        <fullName evidence="4">Ankyrin repeat</fullName>
    </recommendedName>
</protein>
<gene>
    <name evidence="2" type="ORF">GHT07_02915</name>
</gene>
<dbReference type="RefSeq" id="WP_153583559.1">
    <property type="nucleotide sequence ID" value="NZ_WJBU01000002.1"/>
</dbReference>
<evidence type="ECO:0000313" key="2">
    <source>
        <dbReference type="EMBL" id="MRD46215.1"/>
    </source>
</evidence>
<name>A0A844AQ07_9BURK</name>
<feature type="region of interest" description="Disordered" evidence="1">
    <location>
        <begin position="130"/>
        <end position="183"/>
    </location>
</feature>
<dbReference type="Gene3D" id="1.25.40.20">
    <property type="entry name" value="Ankyrin repeat-containing domain"/>
    <property type="match status" value="1"/>
</dbReference>
<keyword evidence="3" id="KW-1185">Reference proteome</keyword>
<evidence type="ECO:0000313" key="3">
    <source>
        <dbReference type="Proteomes" id="UP000487350"/>
    </source>
</evidence>
<dbReference type="Proteomes" id="UP000487350">
    <property type="component" value="Unassembled WGS sequence"/>
</dbReference>
<evidence type="ECO:0008006" key="4">
    <source>
        <dbReference type="Google" id="ProtNLM"/>
    </source>
</evidence>
<dbReference type="AlphaFoldDB" id="A0A844AQ07"/>